<feature type="domain" description="Glycosyltransferase 2-like" evidence="4">
    <location>
        <begin position="8"/>
        <end position="157"/>
    </location>
</feature>
<keyword evidence="2" id="KW-0328">Glycosyltransferase</keyword>
<evidence type="ECO:0000313" key="5">
    <source>
        <dbReference type="EMBL" id="EGL85068.1"/>
    </source>
</evidence>
<organism evidence="5 6">
    <name type="scientific">Streptococcus infantis SK1076</name>
    <dbReference type="NCBI Taxonomy" id="1005705"/>
    <lineage>
        <taxon>Bacteria</taxon>
        <taxon>Bacillati</taxon>
        <taxon>Bacillota</taxon>
        <taxon>Bacilli</taxon>
        <taxon>Lactobacillales</taxon>
        <taxon>Streptococcaceae</taxon>
        <taxon>Streptococcus</taxon>
    </lineage>
</organism>
<dbReference type="eggNOG" id="COG1215">
    <property type="taxonomic scope" value="Bacteria"/>
</dbReference>
<dbReference type="SUPFAM" id="SSF53448">
    <property type="entry name" value="Nucleotide-diphospho-sugar transferases"/>
    <property type="match status" value="1"/>
</dbReference>
<evidence type="ECO:0000259" key="4">
    <source>
        <dbReference type="Pfam" id="PF00535"/>
    </source>
</evidence>
<protein>
    <submittedName>
        <fullName evidence="5">Putative amylovoran biosynthesis glycosyltransferase AmsE</fullName>
    </submittedName>
</protein>
<evidence type="ECO:0000256" key="2">
    <source>
        <dbReference type="ARBA" id="ARBA00022676"/>
    </source>
</evidence>
<dbReference type="EMBL" id="AFNN01000024">
    <property type="protein sequence ID" value="EGL85068.1"/>
    <property type="molecule type" value="Genomic_DNA"/>
</dbReference>
<dbReference type="AlphaFoldDB" id="F5W1V5"/>
<comment type="similarity">
    <text evidence="1">Belongs to the glycosyltransferase 2 family.</text>
</comment>
<dbReference type="PANTHER" id="PTHR43685:SF5">
    <property type="entry name" value="GLYCOSYLTRANSFERASE EPSE-RELATED"/>
    <property type="match status" value="1"/>
</dbReference>
<dbReference type="InterPro" id="IPR029044">
    <property type="entry name" value="Nucleotide-diphossugar_trans"/>
</dbReference>
<keyword evidence="3 5" id="KW-0808">Transferase</keyword>
<evidence type="ECO:0000256" key="1">
    <source>
        <dbReference type="ARBA" id="ARBA00006739"/>
    </source>
</evidence>
<dbReference type="InterPro" id="IPR050834">
    <property type="entry name" value="Glycosyltransf_2"/>
</dbReference>
<dbReference type="Proteomes" id="UP000010138">
    <property type="component" value="Unassembled WGS sequence"/>
</dbReference>
<dbReference type="Pfam" id="PF00535">
    <property type="entry name" value="Glycos_transf_2"/>
    <property type="match status" value="1"/>
</dbReference>
<dbReference type="Gene3D" id="3.90.550.10">
    <property type="entry name" value="Spore Coat Polysaccharide Biosynthesis Protein SpsA, Chain A"/>
    <property type="match status" value="1"/>
</dbReference>
<dbReference type="PANTHER" id="PTHR43685">
    <property type="entry name" value="GLYCOSYLTRANSFERASE"/>
    <property type="match status" value="1"/>
</dbReference>
<dbReference type="InterPro" id="IPR001173">
    <property type="entry name" value="Glyco_trans_2-like"/>
</dbReference>
<accession>F5W1V5</accession>
<proteinExistence type="inferred from homology"/>
<reference evidence="5 6" key="1">
    <citation type="submission" date="2011-04" db="EMBL/GenBank/DDBJ databases">
        <authorList>
            <person name="Durkin A.S."/>
            <person name="Radune D."/>
            <person name="Hostetler J."/>
            <person name="Torralba M."/>
            <person name="Gillis M."/>
            <person name="Methe B."/>
            <person name="Sutton G."/>
            <person name="Nelson K.E."/>
        </authorList>
    </citation>
    <scope>NUCLEOTIDE SEQUENCE [LARGE SCALE GENOMIC DNA]</scope>
    <source>
        <strain evidence="5 6">SK1076</strain>
    </source>
</reference>
<evidence type="ECO:0000256" key="3">
    <source>
        <dbReference type="ARBA" id="ARBA00022679"/>
    </source>
</evidence>
<evidence type="ECO:0000313" key="6">
    <source>
        <dbReference type="Proteomes" id="UP000010138"/>
    </source>
</evidence>
<dbReference type="GO" id="GO:0016757">
    <property type="term" value="F:glycosyltransferase activity"/>
    <property type="evidence" value="ECO:0007669"/>
    <property type="project" value="UniProtKB-KW"/>
</dbReference>
<name>F5W1V5_9STRE</name>
<comment type="caution">
    <text evidence="5">The sequence shown here is derived from an EMBL/GenBank/DDBJ whole genome shotgun (WGS) entry which is preliminary data.</text>
</comment>
<sequence>MSENRNFSVLMSVYIKENPAFLEEAVESILHQKLQPSEVVIVEDGPLTPELYQVLEKLEAQSSIPIKRCPLVQNRGLGLALQFGVLQCQYDVIARMDTDDIAVEDRFEQQFELMEKENLDLLGGHIAEFIDRPDEIVSYRRVPIKHEDIIAYQRMRSAFNHMTVMFKKEMVLKAGNYEDGLYMEDDLLWLNMISAGARTGNVDQILCKVRVGAGMFERRGGLRYLKLYRQARKRMHARGQISYGEYLKSVLIQVVVALCPGFVRQFIFLKLLRKSK</sequence>
<gene>
    <name evidence="5" type="ORF">HMPREF9967_0521</name>
</gene>